<protein>
    <submittedName>
        <fullName evidence="1">Uncharacterized protein</fullName>
    </submittedName>
</protein>
<sequence>MSAPKRLRTRKPGTMTTAWSDPADGGAGGLPGCGEAPADVRGVAEPAGRAHPAADPSGPGDAPVASGGGVMSSSSSSQDESDEEALSLEPMLIRLAELQRRLLYWSVDHPADCAVEQQRSTLPAQRKKLKEAVDKLSTRIKLLLPCTLHPLFDRRNAVLYLSVPRRAAKLCELLRPNPGRHSLQDKEVDCELVRRAVKELHQNRFDARIFGTIVGFPGMGKTYLMRLLLMSQAASAPASSAAVEIESDEVMSWWMSVPLFVISFNGITSATSIDLLLAALGYELPGVVRLLFSEMMRQDGGSDFATFRAAMLEALQAGKLSPSTLLMLVNYVRRTRCREQLDRHPTFVGILLADELVQLSRAPPPSPTRLQRSQRGRRSGGQPLPLPSSSSDLRRCNASSSSDVDGSPATWTPREATQGANEAMAGHAVTTPVMHGARVAELTRSALCSTAKNHSLLLCVSSFSEGFIIREQTASGSVPVRIGFLQLVEATRVAAAVSQVLCERKKGFQVTSKSGTTSVLTTETVGMCLGVLAGGHPRAAEVLITSIEASRHGEPFLSNFLSRLEPGKLSLASSSVDTLCEYPAVVAVGLLGYEVDPEVPFCDSIPWDHVYAQGALTRGVLDRTHRRATRSASRFGAPASPIYSTRLNVAFLLEVLKRKPSRARMESDVGEQSPAATVVDQDLYAALHHVRAALETGDAAVAWERFVFSGLTAVSHARRICSQKLGSLVRDGQEQPPLHQTTLLDLFPASSPYVGDAPWLEAAEVDASRAFVGVRLFRNYTELLAMDDEELLKYVWQAEQSNFPAVDGVIFFKCTGCTVAAGPRRGKLVAVMLQLKRKEKINLAKDVIKSAVSAAAAFGVIAGTSSWSRRTAFIVLSHRELPRRRDVDLVHAVAAPVIVVDQLGLIATFGPGLHALIQSSAIAFGTQVVDVTSASSLEG</sequence>
<dbReference type="Proteomes" id="UP000798662">
    <property type="component" value="Chromosome 1"/>
</dbReference>
<accession>A0ACC3BX67</accession>
<proteinExistence type="predicted"/>
<reference evidence="1" key="1">
    <citation type="submission" date="2019-11" db="EMBL/GenBank/DDBJ databases">
        <title>Nori genome reveals adaptations in red seaweeds to the harsh intertidal environment.</title>
        <authorList>
            <person name="Wang D."/>
            <person name="Mao Y."/>
        </authorList>
    </citation>
    <scope>NUCLEOTIDE SEQUENCE</scope>
    <source>
        <tissue evidence="1">Gametophyte</tissue>
    </source>
</reference>
<evidence type="ECO:0000313" key="2">
    <source>
        <dbReference type="Proteomes" id="UP000798662"/>
    </source>
</evidence>
<gene>
    <name evidence="1" type="ORF">I4F81_004698</name>
</gene>
<comment type="caution">
    <text evidence="1">The sequence shown here is derived from an EMBL/GenBank/DDBJ whole genome shotgun (WGS) entry which is preliminary data.</text>
</comment>
<evidence type="ECO:0000313" key="1">
    <source>
        <dbReference type="EMBL" id="KAK1862122.1"/>
    </source>
</evidence>
<dbReference type="EMBL" id="CM020618">
    <property type="protein sequence ID" value="KAK1862122.1"/>
    <property type="molecule type" value="Genomic_DNA"/>
</dbReference>
<organism evidence="1 2">
    <name type="scientific">Pyropia yezoensis</name>
    <name type="common">Susabi-nori</name>
    <name type="synonym">Porphyra yezoensis</name>
    <dbReference type="NCBI Taxonomy" id="2788"/>
    <lineage>
        <taxon>Eukaryota</taxon>
        <taxon>Rhodophyta</taxon>
        <taxon>Bangiophyceae</taxon>
        <taxon>Bangiales</taxon>
        <taxon>Bangiaceae</taxon>
        <taxon>Pyropia</taxon>
    </lineage>
</organism>
<keyword evidence="2" id="KW-1185">Reference proteome</keyword>
<name>A0ACC3BX67_PYRYE</name>